<dbReference type="AlphaFoldDB" id="A0AA48M6W4"/>
<sequence>MVAVPETSVKVDWNRSLIDQLQSVREAAVLLIGEERLGGAMLMAQAAEDVHQAGHLAVSIDVTGRMSHSFYGLKAMLMALEPVLRQEAADLLKAHAAEWTSLFPHARDDELFANTVRIEEIALSASERRLSRENEQVFRLITGSVSLVLQAMERCPSLAGKTLWLFINRLDEADRLSAHAFHNLLLRRHPHIRVVATMRSVPRPAPKAQEGNPLQVLFDVRRIRAQFLSDLVGDVQPRVMELQAWTEDQVRAFVEAKRPDLVERVPQMYRQSGGMPMLVQALLAGAGEGLGTFEWTAEEQAFLRLYRAVHANEHVWTAAGIQAMTRDRLLLAEQLDSPEAPGEEEVQAAHRLLYEKLIARGCPSYWTAEEYYSHLAYHALMAGLTADGFAHVEQAVSISEHWGNYENVLALVKLALRTEESFSVEQRVYLWKRCGLMQAYLGNYDEVNAAYEQALRVADTPTMRAQLYAYLTLVATKRQFNVERAEVLAHQGLREIDGLEDEATMIERGWLHNTLALTRFMQKRYKEAYELCRTAFQFLKSQSNSEALHLKINLVSNMSVVAEQMGNLDMALKIWRRFEQFLRGSGSRLFAKIYFYREAALLLCMGDEEAALQQLIRAYEEAGAISDHFHMDVISRNISSLYRERGMVDACIDWLSKSERHALEVGSCNRAEGARIAAAAIAYETGRGGEQSVEILKQLEATCRIERRRDLCRQLLLEWEQGGRDTTQAVIRQELQRPRTKLGMPFYLIHIPYGHVIKE</sequence>
<proteinExistence type="predicted"/>
<dbReference type="RefSeq" id="WP_212133161.1">
    <property type="nucleotide sequence ID" value="NZ_JAUSVZ010000003.1"/>
</dbReference>
<dbReference type="SUPFAM" id="SSF48452">
    <property type="entry name" value="TPR-like"/>
    <property type="match status" value="2"/>
</dbReference>
<keyword evidence="2" id="KW-1185">Reference proteome</keyword>
<accession>A0AA48M6W4</accession>
<dbReference type="KEGG" id="bayd:BSPP4475_08525"/>
<dbReference type="SMART" id="SM00028">
    <property type="entry name" value="TPR"/>
    <property type="match status" value="2"/>
</dbReference>
<evidence type="ECO:0000313" key="2">
    <source>
        <dbReference type="Proteomes" id="UP001189619"/>
    </source>
</evidence>
<evidence type="ECO:0000313" key="1">
    <source>
        <dbReference type="EMBL" id="CAJ1002358.1"/>
    </source>
</evidence>
<dbReference type="EMBL" id="OY569118">
    <property type="protein sequence ID" value="CAJ1002358.1"/>
    <property type="molecule type" value="Genomic_DNA"/>
</dbReference>
<dbReference type="InterPro" id="IPR011990">
    <property type="entry name" value="TPR-like_helical_dom_sf"/>
</dbReference>
<dbReference type="Proteomes" id="UP001189619">
    <property type="component" value="Chromosome"/>
</dbReference>
<reference evidence="1" key="1">
    <citation type="submission" date="2023-07" db="EMBL/GenBank/DDBJ databases">
        <authorList>
            <person name="Ivanov I."/>
            <person name="Teneva D."/>
            <person name="Stoikov I."/>
        </authorList>
    </citation>
    <scope>NUCLEOTIDE SEQUENCE</scope>
    <source>
        <strain evidence="1">4475</strain>
    </source>
</reference>
<dbReference type="Gene3D" id="1.25.40.10">
    <property type="entry name" value="Tetratricopeptide repeat domain"/>
    <property type="match status" value="1"/>
</dbReference>
<protein>
    <submittedName>
        <fullName evidence="1">Tetratricopeptide repeat protein</fullName>
    </submittedName>
</protein>
<gene>
    <name evidence="1" type="ORF">BSPP4475_08525</name>
</gene>
<organism evidence="1 2">
    <name type="scientific">Brevibacillus aydinogluensis</name>
    <dbReference type="NCBI Taxonomy" id="927786"/>
    <lineage>
        <taxon>Bacteria</taxon>
        <taxon>Bacillati</taxon>
        <taxon>Bacillota</taxon>
        <taxon>Bacilli</taxon>
        <taxon>Bacillales</taxon>
        <taxon>Paenibacillaceae</taxon>
        <taxon>Brevibacillus</taxon>
    </lineage>
</organism>
<name>A0AA48M6W4_9BACL</name>
<dbReference type="InterPro" id="IPR019734">
    <property type="entry name" value="TPR_rpt"/>
</dbReference>